<organism evidence="3 4">
    <name type="scientific">Roseateles paludis</name>
    <dbReference type="NCBI Taxonomy" id="3145238"/>
    <lineage>
        <taxon>Bacteria</taxon>
        <taxon>Pseudomonadati</taxon>
        <taxon>Pseudomonadota</taxon>
        <taxon>Betaproteobacteria</taxon>
        <taxon>Burkholderiales</taxon>
        <taxon>Sphaerotilaceae</taxon>
        <taxon>Roseateles</taxon>
    </lineage>
</organism>
<keyword evidence="2" id="KW-0812">Transmembrane</keyword>
<comment type="caution">
    <text evidence="3">The sequence shown here is derived from an EMBL/GenBank/DDBJ whole genome shotgun (WGS) entry which is preliminary data.</text>
</comment>
<dbReference type="PANTHER" id="PTHR41532:SF1">
    <property type="entry name" value="FIXS PROTEIN"/>
    <property type="match status" value="1"/>
</dbReference>
<accession>A0ABV0G142</accession>
<proteinExistence type="predicted"/>
<evidence type="ECO:0000256" key="2">
    <source>
        <dbReference type="SAM" id="Phobius"/>
    </source>
</evidence>
<name>A0ABV0G142_9BURK</name>
<dbReference type="InterPro" id="IPR004714">
    <property type="entry name" value="Cyt_oxidase_maturation_cbb3"/>
</dbReference>
<dbReference type="Pfam" id="PF03597">
    <property type="entry name" value="FixS"/>
    <property type="match status" value="1"/>
</dbReference>
<gene>
    <name evidence="3" type="primary">ccoS</name>
    <name evidence="3" type="ORF">ABDJ85_08170</name>
</gene>
<keyword evidence="2" id="KW-0472">Membrane</keyword>
<evidence type="ECO:0000256" key="1">
    <source>
        <dbReference type="SAM" id="MobiDB-lite"/>
    </source>
</evidence>
<reference evidence="3 4" key="1">
    <citation type="submission" date="2024-05" db="EMBL/GenBank/DDBJ databases">
        <title>Roseateles sp. DJS-2-20 16S ribosomal RNA gene Genome sequencing and assembly.</title>
        <authorList>
            <person name="Woo H."/>
        </authorList>
    </citation>
    <scope>NUCLEOTIDE SEQUENCE [LARGE SCALE GENOMIC DNA]</scope>
    <source>
        <strain evidence="3 4">DJS-2-20</strain>
    </source>
</reference>
<protein>
    <submittedName>
        <fullName evidence="3">Cbb3-type cytochrome oxidase assembly protein CcoS</fullName>
    </submittedName>
</protein>
<feature type="transmembrane region" description="Helical" evidence="2">
    <location>
        <begin position="6"/>
        <end position="26"/>
    </location>
</feature>
<dbReference type="PANTHER" id="PTHR41532">
    <property type="entry name" value="FIXS PROTEIN"/>
    <property type="match status" value="1"/>
</dbReference>
<keyword evidence="2" id="KW-1133">Transmembrane helix</keyword>
<dbReference type="RefSeq" id="WP_347704263.1">
    <property type="nucleotide sequence ID" value="NZ_JBDPZD010000002.1"/>
</dbReference>
<evidence type="ECO:0000313" key="4">
    <source>
        <dbReference type="Proteomes" id="UP001495147"/>
    </source>
</evidence>
<sequence length="54" mass="6074">MDILYLLIPLSVVLLLVIVGVFGWAVHSGQFDELESQGRQPLLDSDQDRDHVEP</sequence>
<keyword evidence="4" id="KW-1185">Reference proteome</keyword>
<dbReference type="NCBIfam" id="TIGR00847">
    <property type="entry name" value="ccoS"/>
    <property type="match status" value="1"/>
</dbReference>
<feature type="region of interest" description="Disordered" evidence="1">
    <location>
        <begin position="34"/>
        <end position="54"/>
    </location>
</feature>
<dbReference type="Proteomes" id="UP001495147">
    <property type="component" value="Unassembled WGS sequence"/>
</dbReference>
<dbReference type="EMBL" id="JBDPZD010000002">
    <property type="protein sequence ID" value="MEO3691441.1"/>
    <property type="molecule type" value="Genomic_DNA"/>
</dbReference>
<evidence type="ECO:0000313" key="3">
    <source>
        <dbReference type="EMBL" id="MEO3691441.1"/>
    </source>
</evidence>